<dbReference type="SUPFAM" id="SSF56281">
    <property type="entry name" value="Metallo-hydrolase/oxidoreductase"/>
    <property type="match status" value="1"/>
</dbReference>
<evidence type="ECO:0000256" key="1">
    <source>
        <dbReference type="ARBA" id="ARBA00001526"/>
    </source>
</evidence>
<keyword evidence="10" id="KW-0862">Zinc</keyword>
<dbReference type="EC" id="3.5.2.6" evidence="5"/>
<evidence type="ECO:0000256" key="9">
    <source>
        <dbReference type="ARBA" id="ARBA00022801"/>
    </source>
</evidence>
<dbReference type="GO" id="GO:0017001">
    <property type="term" value="P:antibiotic catabolic process"/>
    <property type="evidence" value="ECO:0007669"/>
    <property type="project" value="InterPro"/>
</dbReference>
<keyword evidence="6" id="KW-0479">Metal-binding</keyword>
<dbReference type="PROSITE" id="PS00743">
    <property type="entry name" value="BETA_LACTAMASE_B_1"/>
    <property type="match status" value="1"/>
</dbReference>
<evidence type="ECO:0000313" key="16">
    <source>
        <dbReference type="Proteomes" id="UP000014909"/>
    </source>
</evidence>
<evidence type="ECO:0000256" key="6">
    <source>
        <dbReference type="ARBA" id="ARBA00022723"/>
    </source>
</evidence>
<dbReference type="InterPro" id="IPR001279">
    <property type="entry name" value="Metallo-B-lactamas"/>
</dbReference>
<sequence length="354" mass="38962">MVRVKLDVLKATFTLLLLGVTANAVAGAALSAEDYAQKGLASAEHFPGLASLCDISELPRDMFRLDGEGKKRLHRDGKKSRSNLEGKNRRHIAPQQVFDNLYYVGAGNVASWAIDTGESIVLVDALNSDEQAEKYIVNGLAALGLSNKPVSHLIISHGHGDHYGGFELIKSRYSPRIVMSEVEFNVLEKDRFASFRWGNKPQRDMVVNDGDVLTINGTQLSMYVTPGHTPGTLTLVFPVTDGDEQHRAVLWGGTGLNYGPDVPRIKAYTNSASQMQTRVLAQNIDVFLSNHPGRAGTRQKLDNLSNRSEGAPHPFVQGKDVVLKAFSLLENCTRAQWMHIEETRSQWSIYAVGH</sequence>
<feature type="compositionally biased region" description="Basic residues" evidence="12">
    <location>
        <begin position="71"/>
        <end position="81"/>
    </location>
</feature>
<evidence type="ECO:0000256" key="13">
    <source>
        <dbReference type="SAM" id="SignalP"/>
    </source>
</evidence>
<gene>
    <name evidence="15" type="ORF">I633_13450</name>
</gene>
<evidence type="ECO:0000256" key="11">
    <source>
        <dbReference type="ARBA" id="ARBA00023251"/>
    </source>
</evidence>
<dbReference type="EMBL" id="CP004846">
    <property type="protein sequence ID" value="AGP78532.1"/>
    <property type="molecule type" value="Genomic_DNA"/>
</dbReference>
<dbReference type="KEGG" id="amh:I633_13450"/>
<dbReference type="PANTHER" id="PTHR42951:SF17">
    <property type="entry name" value="METALLO-BETA-LACTAMASE DOMAIN-CONTAINING PROTEIN"/>
    <property type="match status" value="1"/>
</dbReference>
<dbReference type="InterPro" id="IPR050855">
    <property type="entry name" value="NDM-1-like"/>
</dbReference>
<dbReference type="SMART" id="SM00849">
    <property type="entry name" value="Lactamase_B"/>
    <property type="match status" value="1"/>
</dbReference>
<dbReference type="GO" id="GO:0008800">
    <property type="term" value="F:beta-lactamase activity"/>
    <property type="evidence" value="ECO:0007669"/>
    <property type="project" value="UniProtKB-EC"/>
</dbReference>
<dbReference type="GO" id="GO:0008270">
    <property type="term" value="F:zinc ion binding"/>
    <property type="evidence" value="ECO:0007669"/>
    <property type="project" value="InterPro"/>
</dbReference>
<organism evidence="15 16">
    <name type="scientific">Alteromonas mediterranea 615</name>
    <dbReference type="NCBI Taxonomy" id="1300253"/>
    <lineage>
        <taxon>Bacteria</taxon>
        <taxon>Pseudomonadati</taxon>
        <taxon>Pseudomonadota</taxon>
        <taxon>Gammaproteobacteria</taxon>
        <taxon>Alteromonadales</taxon>
        <taxon>Alteromonadaceae</taxon>
        <taxon>Alteromonas/Salinimonas group</taxon>
        <taxon>Alteromonas</taxon>
    </lineage>
</organism>
<dbReference type="PATRIC" id="fig|1300253.3.peg.2809"/>
<comment type="catalytic activity">
    <reaction evidence="1">
        <text>a beta-lactam + H2O = a substituted beta-amino acid</text>
        <dbReference type="Rhea" id="RHEA:20401"/>
        <dbReference type="ChEBI" id="CHEBI:15377"/>
        <dbReference type="ChEBI" id="CHEBI:35627"/>
        <dbReference type="ChEBI" id="CHEBI:140347"/>
        <dbReference type="EC" id="3.5.2.6"/>
    </reaction>
</comment>
<evidence type="ECO:0000256" key="10">
    <source>
        <dbReference type="ARBA" id="ARBA00022833"/>
    </source>
</evidence>
<dbReference type="HOGENOM" id="CLU_066441_0_0_6"/>
<reference evidence="15 16" key="1">
    <citation type="journal article" date="2013" name="Genome Biol. Evol.">
        <title>Genomic Diversity of "Deep Ecotype" Alteromonas macleodii Isolates: Evidence for Pan-Mediterranean Clonal Frames.</title>
        <authorList>
            <person name="Lopez-Perez M."/>
            <person name="Gonzaga A."/>
            <person name="Rodriguez-Valera F."/>
        </authorList>
    </citation>
    <scope>NUCLEOTIDE SEQUENCE [LARGE SCALE GENOMIC DNA]</scope>
    <source>
        <strain evidence="16">'English Channel 615'</strain>
    </source>
</reference>
<evidence type="ECO:0000256" key="3">
    <source>
        <dbReference type="ARBA" id="ARBA00004418"/>
    </source>
</evidence>
<keyword evidence="7 13" id="KW-0732">Signal</keyword>
<comment type="similarity">
    <text evidence="4">Belongs to the metallo-beta-lactamase superfamily. Class-B beta-lactamase family.</text>
</comment>
<feature type="chain" id="PRO_5004527249" description="beta-lactamase" evidence="13">
    <location>
        <begin position="27"/>
        <end position="354"/>
    </location>
</feature>
<name>S5AEC9_9ALTE</name>
<feature type="signal peptide" evidence="13">
    <location>
        <begin position="1"/>
        <end position="26"/>
    </location>
</feature>
<evidence type="ECO:0000256" key="12">
    <source>
        <dbReference type="SAM" id="MobiDB-lite"/>
    </source>
</evidence>
<evidence type="ECO:0000256" key="8">
    <source>
        <dbReference type="ARBA" id="ARBA00022764"/>
    </source>
</evidence>
<comment type="subcellular location">
    <subcellularLocation>
        <location evidence="3">Periplasm</location>
    </subcellularLocation>
</comment>
<feature type="domain" description="Metallo-beta-lactamase" evidence="14">
    <location>
        <begin position="108"/>
        <end position="291"/>
    </location>
</feature>
<evidence type="ECO:0000256" key="2">
    <source>
        <dbReference type="ARBA" id="ARBA00001947"/>
    </source>
</evidence>
<evidence type="ECO:0000256" key="4">
    <source>
        <dbReference type="ARBA" id="ARBA00005250"/>
    </source>
</evidence>
<dbReference type="BioCyc" id="AMAC1300253:G12YX-2151-MONOMER"/>
<dbReference type="CDD" id="cd16280">
    <property type="entry name" value="metallo-hydrolase-like_MBL-fold"/>
    <property type="match status" value="1"/>
</dbReference>
<dbReference type="Gene3D" id="3.60.15.10">
    <property type="entry name" value="Ribonuclease Z/Hydroxyacylglutathione hydrolase-like"/>
    <property type="match status" value="1"/>
</dbReference>
<comment type="cofactor">
    <cofactor evidence="2">
        <name>Zn(2+)</name>
        <dbReference type="ChEBI" id="CHEBI:29105"/>
    </cofactor>
</comment>
<dbReference type="AlphaFoldDB" id="S5AEC9"/>
<dbReference type="InterPro" id="IPR036866">
    <property type="entry name" value="RibonucZ/Hydroxyglut_hydro"/>
</dbReference>
<proteinExistence type="inferred from homology"/>
<accession>S5AEC9</accession>
<protein>
    <recommendedName>
        <fullName evidence="5">beta-lactamase</fullName>
        <ecNumber evidence="5">3.5.2.6</ecNumber>
    </recommendedName>
</protein>
<dbReference type="GO" id="GO:0042597">
    <property type="term" value="C:periplasmic space"/>
    <property type="evidence" value="ECO:0007669"/>
    <property type="project" value="UniProtKB-SubCell"/>
</dbReference>
<evidence type="ECO:0000313" key="15">
    <source>
        <dbReference type="EMBL" id="AGP78532.1"/>
    </source>
</evidence>
<dbReference type="GO" id="GO:0046677">
    <property type="term" value="P:response to antibiotic"/>
    <property type="evidence" value="ECO:0007669"/>
    <property type="project" value="UniProtKB-KW"/>
</dbReference>
<keyword evidence="11" id="KW-0046">Antibiotic resistance</keyword>
<dbReference type="InterPro" id="IPR001018">
    <property type="entry name" value="Beta-lactamase_class-B_CS"/>
</dbReference>
<dbReference type="Pfam" id="PF00753">
    <property type="entry name" value="Lactamase_B"/>
    <property type="match status" value="1"/>
</dbReference>
<evidence type="ECO:0000259" key="14">
    <source>
        <dbReference type="SMART" id="SM00849"/>
    </source>
</evidence>
<keyword evidence="8" id="KW-0574">Periplasm</keyword>
<dbReference type="Proteomes" id="UP000014909">
    <property type="component" value="Chromosome"/>
</dbReference>
<keyword evidence="9" id="KW-0378">Hydrolase</keyword>
<evidence type="ECO:0000256" key="7">
    <source>
        <dbReference type="ARBA" id="ARBA00022729"/>
    </source>
</evidence>
<dbReference type="PANTHER" id="PTHR42951">
    <property type="entry name" value="METALLO-BETA-LACTAMASE DOMAIN-CONTAINING"/>
    <property type="match status" value="1"/>
</dbReference>
<feature type="region of interest" description="Disordered" evidence="12">
    <location>
        <begin position="69"/>
        <end position="88"/>
    </location>
</feature>
<evidence type="ECO:0000256" key="5">
    <source>
        <dbReference type="ARBA" id="ARBA00012865"/>
    </source>
</evidence>